<evidence type="ECO:0000313" key="2">
    <source>
        <dbReference type="Proteomes" id="UP000194546"/>
    </source>
</evidence>
<accession>A0A242N6Q9</accession>
<sequence>MQSSTLRVFSRLQIRWSGAATHYSCKHCSIYRFHQTRKSPE</sequence>
<reference evidence="1 2" key="1">
    <citation type="submission" date="2017-03" db="EMBL/GenBank/DDBJ databases">
        <title>Genome analysis of strain PAMC 26510.</title>
        <authorList>
            <person name="Oh H.-M."/>
            <person name="Yang J.-A."/>
        </authorList>
    </citation>
    <scope>NUCLEOTIDE SEQUENCE [LARGE SCALE GENOMIC DNA]</scope>
    <source>
        <strain evidence="1 2">PAMC 26510</strain>
    </source>
</reference>
<dbReference type="AlphaFoldDB" id="A0A242N6Q9"/>
<name>A0A242N6Q9_CABSO</name>
<evidence type="ECO:0000313" key="1">
    <source>
        <dbReference type="EMBL" id="OTP79331.1"/>
    </source>
</evidence>
<dbReference type="EMBL" id="NBTY01000028">
    <property type="protein sequence ID" value="OTP79331.1"/>
    <property type="molecule type" value="Genomic_DNA"/>
</dbReference>
<gene>
    <name evidence="1" type="ORF">PAMC26510_05755</name>
</gene>
<protein>
    <submittedName>
        <fullName evidence="1">Uncharacterized protein</fullName>
    </submittedName>
</protein>
<proteinExistence type="predicted"/>
<comment type="caution">
    <text evidence="1">The sequence shown here is derived from an EMBL/GenBank/DDBJ whole genome shotgun (WGS) entry which is preliminary data.</text>
</comment>
<dbReference type="Proteomes" id="UP000194546">
    <property type="component" value="Unassembled WGS sequence"/>
</dbReference>
<organism evidence="1 2">
    <name type="scientific">Caballeronia sordidicola</name>
    <name type="common">Burkholderia sordidicola</name>
    <dbReference type="NCBI Taxonomy" id="196367"/>
    <lineage>
        <taxon>Bacteria</taxon>
        <taxon>Pseudomonadati</taxon>
        <taxon>Pseudomonadota</taxon>
        <taxon>Betaproteobacteria</taxon>
        <taxon>Burkholderiales</taxon>
        <taxon>Burkholderiaceae</taxon>
        <taxon>Caballeronia</taxon>
    </lineage>
</organism>